<sequence>MTLHPCYTMTNIQHKVRVLDGTKVSYSSWVKLFQLHSKGYKVMSHIDGTPPPAETDAEYEAWTEIDAIVLQWIYGTLSDDLLVRVLVTESTANEAWCRIKAIFLNNKGSRAAALEHEFNNLTLKSMSSLEAYCQKLKELGSQLNDVDCPVNDQRLVLQLVRGLPAEYDTVASYINQSLPTWETACSMLELEHHRQTAWETMSTPTAMAAVSTEPPHDPSNYVNKRRPNNRPGHRRPNSSSSGSSSLGPRRGSGQPQSTQLPWPQSTQLPWNSQPNRLPNWAYWCPPPCPYPTNPGWASPWAGSPMPAWPTPRGSLAHHKSGQKPSGPAVNQANLTTFNPLKPTQLGEALQTMTMDPVDDQWSMDSGATDHLTCNQGKISKPSLNCPIGSIFVGNGAFVPVRGSGSSTISTPSRNLHLNNILYTPNIIKNLIFVRKFSVDNDVSIEFDPHGSSVKDYQSGQLLSRHNSSNRLYPLTYPVTTATFFTSGTRDFWHDRLGHPGLPVLDFLSLNNIIPCTKRSRSLVCNSCQLSKHKRLPFSDSNSTTVLPFDSVHCDLWTSPVPSKTGYEYYMVLLDDFTQYTWVFPMKFKSETFSKISQFHKYIQTQFNMTIKAFQCDLGGEFDNQNFKSFAETNGLLFHFSCPHTSQQNGKSERMIRRLNEIILALLTHASLPPHFWVEALHTACYLHNILPSKLLKFTTPMTALYHRQPSYDHLRVFGCACYPNTIATRKHKLEHRSTRCIFLGYPTNHHNPRQPSSPTAPTPQPPPTPPPPPPPPPPAPSHPMITRSRASRSQHPVNLHTTAQTIVSLIPTSHIKAFSDPHWHDAMTEEYRALMDNHTWDLVPRPPDANIIRCIWLFHHKFNENGTLQRYKARLVVNGKCQQVGIDCDETFSPVVKPTTIRTVLSLAVSRGWSIHQLDVKNAFLHGDLNETVFMFQPPGFTDTTHPNYVYRLRKSLYGLKQAPRAWYDIFATYITKCGFRSTDTSLFVYKKGHDMAIYCYMLTTSSSRPLMISFSPISSLFYLVSLLLQQVVNYYLTGHIIANWQELYSILPSLVRTLHMQYNKFAYSCMPHVIHTSSSSKEFSVILKEQLLMASVSHPPNRPNSLHILTPIGGVPRLSPLTSGYCVFLGDNLVSWSSKRQATISRSSAEAEYRGVANAVAETSWLRNLLLELYVPTRKATVVYCDNISAVYLSENPVQHQRTKHVELDIHFVREKKEGQNWCSPGFTCSSRFSVCRHLHQRAFASSFQPFSVQSVHSSFYCSD</sequence>
<reference evidence="1 2" key="2">
    <citation type="journal article" date="2022" name="Mol. Ecol. Resour.">
        <title>The genomes of chicory, endive, great burdock and yacon provide insights into Asteraceae paleo-polyploidization history and plant inulin production.</title>
        <authorList>
            <person name="Fan W."/>
            <person name="Wang S."/>
            <person name="Wang H."/>
            <person name="Wang A."/>
            <person name="Jiang F."/>
            <person name="Liu H."/>
            <person name="Zhao H."/>
            <person name="Xu D."/>
            <person name="Zhang Y."/>
        </authorList>
    </citation>
    <scope>NUCLEOTIDE SEQUENCE [LARGE SCALE GENOMIC DNA]</scope>
    <source>
        <strain evidence="2">cv. Niubang</strain>
    </source>
</reference>
<protein>
    <submittedName>
        <fullName evidence="1">Uncharacterized protein</fullName>
    </submittedName>
</protein>
<dbReference type="Proteomes" id="UP001055879">
    <property type="component" value="Linkage Group LG03"/>
</dbReference>
<keyword evidence="2" id="KW-1185">Reference proteome</keyword>
<organism evidence="1 2">
    <name type="scientific">Arctium lappa</name>
    <name type="common">Greater burdock</name>
    <name type="synonym">Lappa major</name>
    <dbReference type="NCBI Taxonomy" id="4217"/>
    <lineage>
        <taxon>Eukaryota</taxon>
        <taxon>Viridiplantae</taxon>
        <taxon>Streptophyta</taxon>
        <taxon>Embryophyta</taxon>
        <taxon>Tracheophyta</taxon>
        <taxon>Spermatophyta</taxon>
        <taxon>Magnoliopsida</taxon>
        <taxon>eudicotyledons</taxon>
        <taxon>Gunneridae</taxon>
        <taxon>Pentapetalae</taxon>
        <taxon>asterids</taxon>
        <taxon>campanulids</taxon>
        <taxon>Asterales</taxon>
        <taxon>Asteraceae</taxon>
        <taxon>Carduoideae</taxon>
        <taxon>Cardueae</taxon>
        <taxon>Arctiinae</taxon>
        <taxon>Arctium</taxon>
    </lineage>
</organism>
<comment type="caution">
    <text evidence="1">The sequence shown here is derived from an EMBL/GenBank/DDBJ whole genome shotgun (WGS) entry which is preliminary data.</text>
</comment>
<dbReference type="EMBL" id="CM042049">
    <property type="protein sequence ID" value="KAI3746199.1"/>
    <property type="molecule type" value="Genomic_DNA"/>
</dbReference>
<reference evidence="2" key="1">
    <citation type="journal article" date="2022" name="Mol. Ecol. Resour.">
        <title>The genomes of chicory, endive, great burdock and yacon provide insights into Asteraceae palaeo-polyploidization history and plant inulin production.</title>
        <authorList>
            <person name="Fan W."/>
            <person name="Wang S."/>
            <person name="Wang H."/>
            <person name="Wang A."/>
            <person name="Jiang F."/>
            <person name="Liu H."/>
            <person name="Zhao H."/>
            <person name="Xu D."/>
            <person name="Zhang Y."/>
        </authorList>
    </citation>
    <scope>NUCLEOTIDE SEQUENCE [LARGE SCALE GENOMIC DNA]</scope>
    <source>
        <strain evidence="2">cv. Niubang</strain>
    </source>
</reference>
<evidence type="ECO:0000313" key="1">
    <source>
        <dbReference type="EMBL" id="KAI3746199.1"/>
    </source>
</evidence>
<gene>
    <name evidence="1" type="ORF">L6452_08623</name>
</gene>
<name>A0ACB9DHS1_ARCLA</name>
<proteinExistence type="predicted"/>
<evidence type="ECO:0000313" key="2">
    <source>
        <dbReference type="Proteomes" id="UP001055879"/>
    </source>
</evidence>
<accession>A0ACB9DHS1</accession>